<accession>A0A4Q8L989</accession>
<name>A0A4Q8L989_9GAMM</name>
<evidence type="ECO:0008006" key="5">
    <source>
        <dbReference type="Google" id="ProtNLM"/>
    </source>
</evidence>
<feature type="region of interest" description="Disordered" evidence="1">
    <location>
        <begin position="24"/>
        <end position="49"/>
    </location>
</feature>
<dbReference type="PROSITE" id="PS51257">
    <property type="entry name" value="PROKAR_LIPOPROTEIN"/>
    <property type="match status" value="1"/>
</dbReference>
<dbReference type="RefSeq" id="WP_130551796.1">
    <property type="nucleotide sequence ID" value="NZ_SHMC01000004.1"/>
</dbReference>
<evidence type="ECO:0000256" key="1">
    <source>
        <dbReference type="SAM" id="MobiDB-lite"/>
    </source>
</evidence>
<keyword evidence="2" id="KW-0732">Signal</keyword>
<dbReference type="EMBL" id="SHMC01000004">
    <property type="protein sequence ID" value="TAA24521.1"/>
    <property type="molecule type" value="Genomic_DNA"/>
</dbReference>
<sequence length="224" mass="24358">MTRTQPRLFAAPALLFALAACSPSDSRTDMNAVTSPTADHGGTLASARNPAPKDAYRITMTIKDAPGPFAWMKALAQYDVVNKECLSPPKDNPGGRTAPVPTDDVEIPLQKVSDTEYVGTVYADQMLDQDYTGRGVCHWKLIQFRVHMKATGAHAETLFIPSIPDDKLLAGSPENVYFNRVTYPEAEGVEDYPDTGGGRSDYGPSVQDQDLFTVTFTPVKDDAK</sequence>
<feature type="signal peptide" evidence="2">
    <location>
        <begin position="1"/>
        <end position="19"/>
    </location>
</feature>
<feature type="region of interest" description="Disordered" evidence="1">
    <location>
        <begin position="187"/>
        <end position="206"/>
    </location>
</feature>
<evidence type="ECO:0000313" key="4">
    <source>
        <dbReference type="Proteomes" id="UP000292627"/>
    </source>
</evidence>
<comment type="caution">
    <text evidence="3">The sequence shown here is derived from an EMBL/GenBank/DDBJ whole genome shotgun (WGS) entry which is preliminary data.</text>
</comment>
<feature type="compositionally biased region" description="Polar residues" evidence="1">
    <location>
        <begin position="24"/>
        <end position="37"/>
    </location>
</feature>
<dbReference type="Proteomes" id="UP000292627">
    <property type="component" value="Unassembled WGS sequence"/>
</dbReference>
<evidence type="ECO:0000256" key="2">
    <source>
        <dbReference type="SAM" id="SignalP"/>
    </source>
</evidence>
<reference evidence="3 4" key="1">
    <citation type="submission" date="2019-02" db="EMBL/GenBank/DDBJ databases">
        <title>WGS of Pseudoxanthomonas species novum from clinical isolates.</title>
        <authorList>
            <person name="Bernier A.-M."/>
            <person name="Bernard K."/>
            <person name="Vachon A."/>
        </authorList>
    </citation>
    <scope>NUCLEOTIDE SEQUENCE [LARGE SCALE GENOMIC DNA]</scope>
    <source>
        <strain evidence="3 4">NML171200</strain>
    </source>
</reference>
<feature type="chain" id="PRO_5020857294" description="Secreted protein" evidence="2">
    <location>
        <begin position="20"/>
        <end position="224"/>
    </location>
</feature>
<organism evidence="3 4">
    <name type="scientific">Pseudoxanthomonas winnipegensis</name>
    <dbReference type="NCBI Taxonomy" id="2480810"/>
    <lineage>
        <taxon>Bacteria</taxon>
        <taxon>Pseudomonadati</taxon>
        <taxon>Pseudomonadota</taxon>
        <taxon>Gammaproteobacteria</taxon>
        <taxon>Lysobacterales</taxon>
        <taxon>Lysobacteraceae</taxon>
        <taxon>Pseudoxanthomonas</taxon>
    </lineage>
</organism>
<dbReference type="AlphaFoldDB" id="A0A4Q8L989"/>
<dbReference type="OrthoDB" id="6853546at2"/>
<gene>
    <name evidence="3" type="ORF">EA660_12420</name>
</gene>
<protein>
    <recommendedName>
        <fullName evidence="5">Secreted protein</fullName>
    </recommendedName>
</protein>
<proteinExistence type="predicted"/>
<evidence type="ECO:0000313" key="3">
    <source>
        <dbReference type="EMBL" id="TAA24521.1"/>
    </source>
</evidence>